<dbReference type="AlphaFoldDB" id="A0A0K1P6N8"/>
<evidence type="ECO:0000313" key="1">
    <source>
        <dbReference type="EMBL" id="AKU79874.1"/>
    </source>
</evidence>
<sequence length="78" mass="9175">MHRKTKKDIRRSLIEPQQLNFLEDILSKSIITSNSHPSQRQITKFGKIFETDASNHQWIKGLRCHLHIVIDKASKRIL</sequence>
<gene>
    <name evidence="1" type="ORF">STURON_00628</name>
</gene>
<dbReference type="RefSeq" id="WP_075048458.1">
    <property type="nucleotide sequence ID" value="NZ_CP012328.1"/>
</dbReference>
<dbReference type="KEGG" id="stur:STURON_00628"/>
<keyword evidence="2" id="KW-1185">Reference proteome</keyword>
<name>A0A0K1P6N8_9MOLU</name>
<protein>
    <submittedName>
        <fullName evidence="1">Putative transposase</fullName>
    </submittedName>
</protein>
<dbReference type="PATRIC" id="fig|216946.3.peg.647"/>
<proteinExistence type="predicted"/>
<organism evidence="1 2">
    <name type="scientific">Spiroplasma turonicum</name>
    <dbReference type="NCBI Taxonomy" id="216946"/>
    <lineage>
        <taxon>Bacteria</taxon>
        <taxon>Bacillati</taxon>
        <taxon>Mycoplasmatota</taxon>
        <taxon>Mollicutes</taxon>
        <taxon>Entomoplasmatales</taxon>
        <taxon>Spiroplasmataceae</taxon>
        <taxon>Spiroplasma</taxon>
    </lineage>
</organism>
<evidence type="ECO:0000313" key="2">
    <source>
        <dbReference type="Proteomes" id="UP000067243"/>
    </source>
</evidence>
<accession>A0A0K1P6N8</accession>
<dbReference type="Proteomes" id="UP000067243">
    <property type="component" value="Chromosome"/>
</dbReference>
<reference evidence="1 2" key="1">
    <citation type="journal article" date="2015" name="Genome Announc.">
        <title>Complete Genome Sequence of Spiroplasma turonicum Strain Tab4cT, a Parasite of a Horse Fly, Haematopota sp. (Diptera: Tabanidae).</title>
        <authorList>
            <person name="Davis R.E."/>
            <person name="Shao J."/>
            <person name="Zhao Y."/>
            <person name="Gasparich G.E."/>
            <person name="Gaynor B.J."/>
            <person name="Donofrio N."/>
        </authorList>
    </citation>
    <scope>NUCLEOTIDE SEQUENCE [LARGE SCALE GENOMIC DNA]</scope>
    <source>
        <strain evidence="1 2">Tab4c</strain>
    </source>
</reference>
<dbReference type="EMBL" id="CP012328">
    <property type="protein sequence ID" value="AKU79874.1"/>
    <property type="molecule type" value="Genomic_DNA"/>
</dbReference>
<dbReference type="OrthoDB" id="104506at2"/>